<dbReference type="InterPro" id="IPR050204">
    <property type="entry name" value="AraC_XylS_family_regulators"/>
</dbReference>
<dbReference type="OrthoDB" id="2547276at2"/>
<reference evidence="7 8" key="1">
    <citation type="journal article" date="2019" name="Syst. Appl. Microbiol.">
        <title>New species of pathogenic Pseudomonas isolated from citrus in Tunisia: Proposal of Pseudomonas kairouanensis sp. nov. and Pseudomonas nabeulensis sp. nov.</title>
        <authorList>
            <person name="Oueslati M."/>
            <person name="Mulet M."/>
            <person name="Gomila M."/>
            <person name="Berge O."/>
            <person name="Hajlaoui M.R."/>
            <person name="Lalucat J."/>
            <person name="Sadfi-Zouaoui N."/>
            <person name="Garcia-Valdes E."/>
        </authorList>
    </citation>
    <scope>NUCLEOTIDE SEQUENCE [LARGE SCALE GENOMIC DNA]</scope>
    <source>
        <strain evidence="7 8">KC12</strain>
    </source>
</reference>
<dbReference type="SMART" id="SM00342">
    <property type="entry name" value="HTH_ARAC"/>
    <property type="match status" value="1"/>
</dbReference>
<sequence length="312" mass="35089">MQTIRNDMGRADFQRVMADNFAIGLSVRPTDSQPFCSEFSAYCGRNLQFASLRFSAHSTSSAPSDTHLRSPSRLLVTLQEEGEAEVSQGGRTSYIQAGQIFIVDPSRAFHIKTGQIHTRSVYLPIAPLRALVPIIDDLTAVAIDARQGVGTLFGRVLDQLFELAPTLSEGVADRIAGTLPHLLSTALLSLEQSHDLSPDRLKEMHRQRINQFIDAHVDDPELDAEAIARGVGLSTRYVYELYSKEPETLMRTVWRLRLDRCGADLNNDQLRNRSIGEIAFRWGFSDVAHFSRAFREKFNCTPRDWRKRLIAS</sequence>
<evidence type="ECO:0000313" key="7">
    <source>
        <dbReference type="EMBL" id="TFY91190.1"/>
    </source>
</evidence>
<keyword evidence="2" id="KW-0238">DNA-binding</keyword>
<dbReference type="Proteomes" id="UP000297391">
    <property type="component" value="Unassembled WGS sequence"/>
</dbReference>
<dbReference type="EMBL" id="QUZU01000005">
    <property type="protein sequence ID" value="TFY91190.1"/>
    <property type="molecule type" value="Genomic_DNA"/>
</dbReference>
<evidence type="ECO:0000256" key="4">
    <source>
        <dbReference type="ARBA" id="ARBA00023163"/>
    </source>
</evidence>
<dbReference type="RefSeq" id="WP_135288486.1">
    <property type="nucleotide sequence ID" value="NZ_QUZU01000005.1"/>
</dbReference>
<evidence type="ECO:0000256" key="3">
    <source>
        <dbReference type="ARBA" id="ARBA00023159"/>
    </source>
</evidence>
<keyword evidence="8" id="KW-1185">Reference proteome</keyword>
<protein>
    <submittedName>
        <fullName evidence="7">Helix-turn-helix domain-containing protein</fullName>
    </submittedName>
</protein>
<name>A0A4Z0AXL2_9PSED</name>
<organism evidence="7 8">
    <name type="scientific">Pseudomonas kairouanensis</name>
    <dbReference type="NCBI Taxonomy" id="2293832"/>
    <lineage>
        <taxon>Bacteria</taxon>
        <taxon>Pseudomonadati</taxon>
        <taxon>Pseudomonadota</taxon>
        <taxon>Gammaproteobacteria</taxon>
        <taxon>Pseudomonadales</taxon>
        <taxon>Pseudomonadaceae</taxon>
        <taxon>Pseudomonas</taxon>
    </lineage>
</organism>
<evidence type="ECO:0000256" key="5">
    <source>
        <dbReference type="ARBA" id="ARBA00037345"/>
    </source>
</evidence>
<evidence type="ECO:0000259" key="6">
    <source>
        <dbReference type="PROSITE" id="PS01124"/>
    </source>
</evidence>
<keyword evidence="4" id="KW-0804">Transcription</keyword>
<dbReference type="PRINTS" id="PR00032">
    <property type="entry name" value="HTHARAC"/>
</dbReference>
<dbReference type="Gene3D" id="1.10.10.60">
    <property type="entry name" value="Homeodomain-like"/>
    <property type="match status" value="1"/>
</dbReference>
<dbReference type="PROSITE" id="PS01124">
    <property type="entry name" value="HTH_ARAC_FAMILY_2"/>
    <property type="match status" value="1"/>
</dbReference>
<dbReference type="InterPro" id="IPR020449">
    <property type="entry name" value="Tscrpt_reg_AraC-type_HTH"/>
</dbReference>
<keyword evidence="3" id="KW-0010">Activator</keyword>
<dbReference type="PANTHER" id="PTHR46796">
    <property type="entry name" value="HTH-TYPE TRANSCRIPTIONAL ACTIVATOR RHAS-RELATED"/>
    <property type="match status" value="1"/>
</dbReference>
<comment type="caution">
    <text evidence="7">The sequence shown here is derived from an EMBL/GenBank/DDBJ whole genome shotgun (WGS) entry which is preliminary data.</text>
</comment>
<dbReference type="Pfam" id="PF14525">
    <property type="entry name" value="AraC_binding_2"/>
    <property type="match status" value="1"/>
</dbReference>
<dbReference type="GO" id="GO:0043565">
    <property type="term" value="F:sequence-specific DNA binding"/>
    <property type="evidence" value="ECO:0007669"/>
    <property type="project" value="InterPro"/>
</dbReference>
<proteinExistence type="predicted"/>
<gene>
    <name evidence="7" type="ORF">DYL59_06830</name>
</gene>
<dbReference type="GO" id="GO:0003700">
    <property type="term" value="F:DNA-binding transcription factor activity"/>
    <property type="evidence" value="ECO:0007669"/>
    <property type="project" value="InterPro"/>
</dbReference>
<dbReference type="InterPro" id="IPR035418">
    <property type="entry name" value="AraC-bd_2"/>
</dbReference>
<evidence type="ECO:0000313" key="8">
    <source>
        <dbReference type="Proteomes" id="UP000297391"/>
    </source>
</evidence>
<evidence type="ECO:0000256" key="2">
    <source>
        <dbReference type="ARBA" id="ARBA00023125"/>
    </source>
</evidence>
<accession>A0A4Z0AXL2</accession>
<dbReference type="Pfam" id="PF12833">
    <property type="entry name" value="HTH_18"/>
    <property type="match status" value="1"/>
</dbReference>
<keyword evidence="1" id="KW-0805">Transcription regulation</keyword>
<dbReference type="PANTHER" id="PTHR46796:SF6">
    <property type="entry name" value="ARAC SUBFAMILY"/>
    <property type="match status" value="1"/>
</dbReference>
<comment type="function">
    <text evidence="5">Regulatory protein of the TOL plasmid xyl operons. XylS activates the xylXYZLTEGFJQKIH operon required for the degradation of toluene, m-xylene and p-xylene.</text>
</comment>
<dbReference type="AlphaFoldDB" id="A0A4Z0AXL2"/>
<dbReference type="SUPFAM" id="SSF46689">
    <property type="entry name" value="Homeodomain-like"/>
    <property type="match status" value="1"/>
</dbReference>
<dbReference type="InterPro" id="IPR018060">
    <property type="entry name" value="HTH_AraC"/>
</dbReference>
<evidence type="ECO:0000256" key="1">
    <source>
        <dbReference type="ARBA" id="ARBA00023015"/>
    </source>
</evidence>
<dbReference type="InterPro" id="IPR009057">
    <property type="entry name" value="Homeodomain-like_sf"/>
</dbReference>
<feature type="domain" description="HTH araC/xylS-type" evidence="6">
    <location>
        <begin position="207"/>
        <end position="308"/>
    </location>
</feature>